<name>A0A1M7C4N5_9BACT</name>
<keyword evidence="8" id="KW-1185">Reference proteome</keyword>
<evidence type="ECO:0000256" key="4">
    <source>
        <dbReference type="ARBA" id="ARBA00023163"/>
    </source>
</evidence>
<feature type="domain" description="RNA polymerase sigma factor 70 region 4 type 2" evidence="6">
    <location>
        <begin position="125"/>
        <end position="176"/>
    </location>
</feature>
<evidence type="ECO:0000256" key="3">
    <source>
        <dbReference type="ARBA" id="ARBA00023082"/>
    </source>
</evidence>
<protein>
    <submittedName>
        <fullName evidence="7">RNA polymerase sigma-70 factor, ECF subfamily</fullName>
    </submittedName>
</protein>
<dbReference type="Proteomes" id="UP000184420">
    <property type="component" value="Unassembled WGS sequence"/>
</dbReference>
<dbReference type="InterPro" id="IPR013324">
    <property type="entry name" value="RNA_pol_sigma_r3/r4-like"/>
</dbReference>
<dbReference type="InterPro" id="IPR014284">
    <property type="entry name" value="RNA_pol_sigma-70_dom"/>
</dbReference>
<proteinExistence type="inferred from homology"/>
<evidence type="ECO:0000259" key="5">
    <source>
        <dbReference type="Pfam" id="PF04542"/>
    </source>
</evidence>
<evidence type="ECO:0000256" key="1">
    <source>
        <dbReference type="ARBA" id="ARBA00010641"/>
    </source>
</evidence>
<gene>
    <name evidence="7" type="ORF">SAMN05444266_104192</name>
</gene>
<dbReference type="Pfam" id="PF04542">
    <property type="entry name" value="Sigma70_r2"/>
    <property type="match status" value="1"/>
</dbReference>
<dbReference type="NCBIfam" id="TIGR02937">
    <property type="entry name" value="sigma70-ECF"/>
    <property type="match status" value="1"/>
</dbReference>
<accession>A0A1M7C4N5</accession>
<comment type="similarity">
    <text evidence="1">Belongs to the sigma-70 factor family. ECF subfamily.</text>
</comment>
<dbReference type="AlphaFoldDB" id="A0A1M7C4N5"/>
<dbReference type="GO" id="GO:0016987">
    <property type="term" value="F:sigma factor activity"/>
    <property type="evidence" value="ECO:0007669"/>
    <property type="project" value="UniProtKB-KW"/>
</dbReference>
<keyword evidence="4" id="KW-0804">Transcription</keyword>
<dbReference type="PANTHER" id="PTHR43133">
    <property type="entry name" value="RNA POLYMERASE ECF-TYPE SIGMA FACTO"/>
    <property type="match status" value="1"/>
</dbReference>
<dbReference type="SUPFAM" id="SSF88659">
    <property type="entry name" value="Sigma3 and sigma4 domains of RNA polymerase sigma factors"/>
    <property type="match status" value="1"/>
</dbReference>
<dbReference type="InterPro" id="IPR013249">
    <property type="entry name" value="RNA_pol_sigma70_r4_t2"/>
</dbReference>
<dbReference type="SUPFAM" id="SSF88946">
    <property type="entry name" value="Sigma2 domain of RNA polymerase sigma factors"/>
    <property type="match status" value="1"/>
</dbReference>
<keyword evidence="3" id="KW-0731">Sigma factor</keyword>
<evidence type="ECO:0000313" key="7">
    <source>
        <dbReference type="EMBL" id="SHL62174.1"/>
    </source>
</evidence>
<dbReference type="Gene3D" id="1.10.1740.10">
    <property type="match status" value="1"/>
</dbReference>
<dbReference type="STRING" id="1419482.SAMN05444266_104192"/>
<dbReference type="NCBIfam" id="TIGR02985">
    <property type="entry name" value="Sig70_bacteroi1"/>
    <property type="match status" value="1"/>
</dbReference>
<sequence>MAIPRLANEKQLLAKIANGDGHAFKVVYDCYYPHIYRFAFRILQSRSLAQEVLQETMLKLWQLGDQLHKIEYLEAWLHQVARHHAIDLLRKSALTARVQAVISDTFEERHNETEERILLNETRKILEEGIRQLPRQQHLVYQLCQQQGMKYEEVAALLNISHGTVQTHMKLALKSLRRYMQEHSDIAVLLIILRLL</sequence>
<dbReference type="InterPro" id="IPR014327">
    <property type="entry name" value="RNA_pol_sigma70_bacteroid"/>
</dbReference>
<evidence type="ECO:0000313" key="8">
    <source>
        <dbReference type="Proteomes" id="UP000184420"/>
    </source>
</evidence>
<dbReference type="InterPro" id="IPR036388">
    <property type="entry name" value="WH-like_DNA-bd_sf"/>
</dbReference>
<dbReference type="Gene3D" id="1.10.10.10">
    <property type="entry name" value="Winged helix-like DNA-binding domain superfamily/Winged helix DNA-binding domain"/>
    <property type="match status" value="1"/>
</dbReference>
<dbReference type="InterPro" id="IPR013325">
    <property type="entry name" value="RNA_pol_sigma_r2"/>
</dbReference>
<evidence type="ECO:0000259" key="6">
    <source>
        <dbReference type="Pfam" id="PF08281"/>
    </source>
</evidence>
<dbReference type="InterPro" id="IPR039425">
    <property type="entry name" value="RNA_pol_sigma-70-like"/>
</dbReference>
<dbReference type="RefSeq" id="WP_073080794.1">
    <property type="nucleotide sequence ID" value="NZ_FRBL01000004.1"/>
</dbReference>
<dbReference type="GO" id="GO:0006352">
    <property type="term" value="P:DNA-templated transcription initiation"/>
    <property type="evidence" value="ECO:0007669"/>
    <property type="project" value="InterPro"/>
</dbReference>
<dbReference type="EMBL" id="FRBL01000004">
    <property type="protein sequence ID" value="SHL62174.1"/>
    <property type="molecule type" value="Genomic_DNA"/>
</dbReference>
<keyword evidence="2" id="KW-0805">Transcription regulation</keyword>
<organism evidence="7 8">
    <name type="scientific">Chitinophaga jiangningensis</name>
    <dbReference type="NCBI Taxonomy" id="1419482"/>
    <lineage>
        <taxon>Bacteria</taxon>
        <taxon>Pseudomonadati</taxon>
        <taxon>Bacteroidota</taxon>
        <taxon>Chitinophagia</taxon>
        <taxon>Chitinophagales</taxon>
        <taxon>Chitinophagaceae</taxon>
        <taxon>Chitinophaga</taxon>
    </lineage>
</organism>
<evidence type="ECO:0000256" key="2">
    <source>
        <dbReference type="ARBA" id="ARBA00023015"/>
    </source>
</evidence>
<dbReference type="InterPro" id="IPR007627">
    <property type="entry name" value="RNA_pol_sigma70_r2"/>
</dbReference>
<dbReference type="GO" id="GO:0003677">
    <property type="term" value="F:DNA binding"/>
    <property type="evidence" value="ECO:0007669"/>
    <property type="project" value="InterPro"/>
</dbReference>
<reference evidence="7 8" key="1">
    <citation type="submission" date="2016-11" db="EMBL/GenBank/DDBJ databases">
        <authorList>
            <person name="Jaros S."/>
            <person name="Januszkiewicz K."/>
            <person name="Wedrychowicz H."/>
        </authorList>
    </citation>
    <scope>NUCLEOTIDE SEQUENCE [LARGE SCALE GENOMIC DNA]</scope>
    <source>
        <strain evidence="7 8">DSM 27406</strain>
    </source>
</reference>
<dbReference type="Pfam" id="PF08281">
    <property type="entry name" value="Sigma70_r4_2"/>
    <property type="match status" value="1"/>
</dbReference>
<feature type="domain" description="RNA polymerase sigma-70 region 2" evidence="5">
    <location>
        <begin position="28"/>
        <end position="93"/>
    </location>
</feature>
<dbReference type="PANTHER" id="PTHR43133:SF46">
    <property type="entry name" value="RNA POLYMERASE SIGMA-70 FACTOR ECF SUBFAMILY"/>
    <property type="match status" value="1"/>
</dbReference>